<dbReference type="InterPro" id="IPR002734">
    <property type="entry name" value="RibDG_C"/>
</dbReference>
<dbReference type="SUPFAM" id="SSF53597">
    <property type="entry name" value="Dihydrofolate reductase-like"/>
    <property type="match status" value="1"/>
</dbReference>
<keyword evidence="6" id="KW-0686">Riboflavin biosynthesis</keyword>
<protein>
    <recommendedName>
        <fullName evidence="5">2,5-diamino-6-ribosylamino-4(3H)-pyrimidinone 5'-phosphate reductase</fullName>
        <ecNumber evidence="4">1.1.1.302</ecNumber>
    </recommendedName>
    <alternativeName>
        <fullName evidence="10">2,5-diamino-6-(5-phospho-D-ribosylamino)pyrimidin-4(3H)-one reductase</fullName>
    </alternativeName>
    <alternativeName>
        <fullName evidence="9">2,5-diamino-6-ribitylamino-4(3H)-pyrimidinone 5'-phosphate synthase</fullName>
    </alternativeName>
</protein>
<evidence type="ECO:0000256" key="2">
    <source>
        <dbReference type="ARBA" id="ARBA00005104"/>
    </source>
</evidence>
<evidence type="ECO:0000256" key="6">
    <source>
        <dbReference type="ARBA" id="ARBA00022619"/>
    </source>
</evidence>
<dbReference type="Pfam" id="PF01872">
    <property type="entry name" value="RibD_C"/>
    <property type="match status" value="1"/>
</dbReference>
<keyword evidence="8" id="KW-0560">Oxidoreductase</keyword>
<dbReference type="GO" id="GO:0009231">
    <property type="term" value="P:riboflavin biosynthetic process"/>
    <property type="evidence" value="ECO:0007669"/>
    <property type="project" value="UniProtKB-KW"/>
</dbReference>
<evidence type="ECO:0000256" key="7">
    <source>
        <dbReference type="ARBA" id="ARBA00022857"/>
    </source>
</evidence>
<evidence type="ECO:0000256" key="12">
    <source>
        <dbReference type="ARBA" id="ARBA00049020"/>
    </source>
</evidence>
<proteinExistence type="inferred from homology"/>
<dbReference type="STRING" id="2082308.A0A2K1R0L6"/>
<dbReference type="PANTHER" id="PTHR38011:SF7">
    <property type="entry name" value="2,5-DIAMINO-6-RIBOSYLAMINO-4(3H)-PYRIMIDINONE 5'-PHOSPHATE REDUCTASE"/>
    <property type="match status" value="1"/>
</dbReference>
<name>A0A2K1R0L6_9PEZI</name>
<comment type="catalytic activity">
    <reaction evidence="11">
        <text>2,5-diamino-6-(1-D-ribitylamino)pyrimidin-4(3H)-one 5'-phosphate + NAD(+) = 2,5-diamino-6-(1-D-ribosylamino)pyrimidin-4(3H)-one 5'-phosphate + NADH + H(+)</text>
        <dbReference type="Rhea" id="RHEA:27274"/>
        <dbReference type="ChEBI" id="CHEBI:15378"/>
        <dbReference type="ChEBI" id="CHEBI:57540"/>
        <dbReference type="ChEBI" id="CHEBI:57945"/>
        <dbReference type="ChEBI" id="CHEBI:58890"/>
        <dbReference type="ChEBI" id="CHEBI:59545"/>
        <dbReference type="EC" id="1.1.1.302"/>
    </reaction>
</comment>
<comment type="pathway">
    <text evidence="2">Cofactor biosynthesis; riboflavin biosynthesis.</text>
</comment>
<evidence type="ECO:0000256" key="4">
    <source>
        <dbReference type="ARBA" id="ARBA00012851"/>
    </source>
</evidence>
<dbReference type="EMBL" id="NKHZ01000017">
    <property type="protein sequence ID" value="PNS20838.1"/>
    <property type="molecule type" value="Genomic_DNA"/>
</dbReference>
<evidence type="ECO:0000256" key="11">
    <source>
        <dbReference type="ARBA" id="ARBA00047550"/>
    </source>
</evidence>
<organism evidence="14 15">
    <name type="scientific">Sphaceloma murrayae</name>
    <dbReference type="NCBI Taxonomy" id="2082308"/>
    <lineage>
        <taxon>Eukaryota</taxon>
        <taxon>Fungi</taxon>
        <taxon>Dikarya</taxon>
        <taxon>Ascomycota</taxon>
        <taxon>Pezizomycotina</taxon>
        <taxon>Dothideomycetes</taxon>
        <taxon>Dothideomycetidae</taxon>
        <taxon>Myriangiales</taxon>
        <taxon>Elsinoaceae</taxon>
        <taxon>Sphaceloma</taxon>
    </lineage>
</organism>
<evidence type="ECO:0000313" key="14">
    <source>
        <dbReference type="EMBL" id="PNS20838.1"/>
    </source>
</evidence>
<comment type="function">
    <text evidence="1">Catalyzes an early step in riboflavin biosynthesis, the NADPH-dependent reduction of the ribose side chain of 2,5-diamino-6-ribosylamino-4(3H)-pyrimidinone 5'-phosphate, yielding 2,5-diamino-6-ribitylamino-4(3H)-pyrimidinone 5'-phosphate.</text>
</comment>
<dbReference type="PANTHER" id="PTHR38011">
    <property type="entry name" value="DIHYDROFOLATE REDUCTASE FAMILY PROTEIN (AFU_ORTHOLOGUE AFUA_8G06820)"/>
    <property type="match status" value="1"/>
</dbReference>
<dbReference type="AlphaFoldDB" id="A0A2K1R0L6"/>
<comment type="similarity">
    <text evidence="3">Belongs to the HTP reductase family.</text>
</comment>
<dbReference type="Gene3D" id="3.40.430.10">
    <property type="entry name" value="Dihydrofolate Reductase, subunit A"/>
    <property type="match status" value="1"/>
</dbReference>
<dbReference type="GO" id="GO:0008703">
    <property type="term" value="F:5-amino-6-(5-phosphoribosylamino)uracil reductase activity"/>
    <property type="evidence" value="ECO:0007669"/>
    <property type="project" value="InterPro"/>
</dbReference>
<sequence length="273" mass="28730">MANRDALFFPQADREWLEAYLPERDHVTRGAKDKPFVTLTFATSLDAALAISPGVQTALSGPQSKAMTHFLRSRHDAILVGVGTAVADNPSLNCRLDGSGGYGGVGLDGQPQPVVIDPRNRWAFDKSSKVLQLAAAGRGKAPWVVTCAAPPVARAQLLQEVGGSFIILDESGDSDSGGTVSWGSIFTELANRGVRSVMVEGGAHVLNTLLSPGEIDAVSSIIVTIAPVWLGPDGIKVSPQRTLAAERGTLPVARLTNALWHQLGDDVVLCGHP</sequence>
<evidence type="ECO:0000313" key="15">
    <source>
        <dbReference type="Proteomes" id="UP000243797"/>
    </source>
</evidence>
<dbReference type="InterPro" id="IPR024072">
    <property type="entry name" value="DHFR-like_dom_sf"/>
</dbReference>
<dbReference type="OrthoDB" id="5432at2759"/>
<comment type="caution">
    <text evidence="14">The sequence shown here is derived from an EMBL/GenBank/DDBJ whole genome shotgun (WGS) entry which is preliminary data.</text>
</comment>
<reference evidence="14 15" key="1">
    <citation type="submission" date="2017-06" db="EMBL/GenBank/DDBJ databases">
        <title>Draft genome sequence of a variant of Elsinoe murrayae.</title>
        <authorList>
            <person name="Cheng Q."/>
        </authorList>
    </citation>
    <scope>NUCLEOTIDE SEQUENCE [LARGE SCALE GENOMIC DNA]</scope>
    <source>
        <strain evidence="14 15">CQ-2017a</strain>
    </source>
</reference>
<dbReference type="Proteomes" id="UP000243797">
    <property type="component" value="Unassembled WGS sequence"/>
</dbReference>
<keyword evidence="7" id="KW-0521">NADP</keyword>
<evidence type="ECO:0000256" key="3">
    <source>
        <dbReference type="ARBA" id="ARBA00009723"/>
    </source>
</evidence>
<feature type="domain" description="Bacterial bifunctional deaminase-reductase C-terminal" evidence="13">
    <location>
        <begin position="35"/>
        <end position="269"/>
    </location>
</feature>
<dbReference type="EC" id="1.1.1.302" evidence="4"/>
<dbReference type="FunCoup" id="A0A2K1R0L6">
    <property type="interactions" value="110"/>
</dbReference>
<evidence type="ECO:0000259" key="13">
    <source>
        <dbReference type="Pfam" id="PF01872"/>
    </source>
</evidence>
<evidence type="ECO:0000256" key="9">
    <source>
        <dbReference type="ARBA" id="ARBA00030073"/>
    </source>
</evidence>
<evidence type="ECO:0000256" key="10">
    <source>
        <dbReference type="ARBA" id="ARBA00031630"/>
    </source>
</evidence>
<keyword evidence="15" id="KW-1185">Reference proteome</keyword>
<gene>
    <name evidence="14" type="ORF">CAC42_2769</name>
</gene>
<evidence type="ECO:0000256" key="1">
    <source>
        <dbReference type="ARBA" id="ARBA00003555"/>
    </source>
</evidence>
<dbReference type="InterPro" id="IPR050765">
    <property type="entry name" value="Riboflavin_Biosynth_HTPR"/>
</dbReference>
<evidence type="ECO:0000256" key="8">
    <source>
        <dbReference type="ARBA" id="ARBA00023002"/>
    </source>
</evidence>
<accession>A0A2K1R0L6</accession>
<evidence type="ECO:0000256" key="5">
    <source>
        <dbReference type="ARBA" id="ARBA00015035"/>
    </source>
</evidence>
<dbReference type="InParanoid" id="A0A2K1R0L6"/>
<comment type="catalytic activity">
    <reaction evidence="12">
        <text>2,5-diamino-6-(1-D-ribitylamino)pyrimidin-4(3H)-one 5'-phosphate + NADP(+) = 2,5-diamino-6-(1-D-ribosylamino)pyrimidin-4(3H)-one 5'-phosphate + NADPH + H(+)</text>
        <dbReference type="Rhea" id="RHEA:27278"/>
        <dbReference type="ChEBI" id="CHEBI:15378"/>
        <dbReference type="ChEBI" id="CHEBI:57783"/>
        <dbReference type="ChEBI" id="CHEBI:58349"/>
        <dbReference type="ChEBI" id="CHEBI:58890"/>
        <dbReference type="ChEBI" id="CHEBI:59545"/>
        <dbReference type="EC" id="1.1.1.302"/>
    </reaction>
</comment>